<evidence type="ECO:0000256" key="8">
    <source>
        <dbReference type="SAM" id="Phobius"/>
    </source>
</evidence>
<comment type="caution">
    <text evidence="9">The sequence shown here is derived from an EMBL/GenBank/DDBJ whole genome shotgun (WGS) entry which is preliminary data.</text>
</comment>
<dbReference type="PANTHER" id="PTHR31752">
    <property type="entry name" value="AUXIN EFFLUX CARRIER COMPONENT 1B-RELATED"/>
    <property type="match status" value="1"/>
</dbReference>
<evidence type="ECO:0000256" key="4">
    <source>
        <dbReference type="ARBA" id="ARBA00022692"/>
    </source>
</evidence>
<dbReference type="GO" id="GO:0009926">
    <property type="term" value="P:auxin polar transport"/>
    <property type="evidence" value="ECO:0007669"/>
    <property type="project" value="TreeGrafter"/>
</dbReference>
<evidence type="ECO:0000256" key="5">
    <source>
        <dbReference type="ARBA" id="ARBA00022989"/>
    </source>
</evidence>
<keyword evidence="3" id="KW-0813">Transport</keyword>
<evidence type="ECO:0008006" key="11">
    <source>
        <dbReference type="Google" id="ProtNLM"/>
    </source>
</evidence>
<dbReference type="OrthoDB" id="2133778at2759"/>
<keyword evidence="6 8" id="KW-0472">Membrane</keyword>
<gene>
    <name evidence="9" type="ORF">Taro_050023</name>
</gene>
<protein>
    <recommendedName>
        <fullName evidence="11">PIN-like protein</fullName>
    </recommendedName>
</protein>
<reference evidence="9" key="1">
    <citation type="submission" date="2017-07" db="EMBL/GenBank/DDBJ databases">
        <title>Taro Niue Genome Assembly and Annotation.</title>
        <authorList>
            <person name="Atibalentja N."/>
            <person name="Keating K."/>
            <person name="Fields C.J."/>
        </authorList>
    </citation>
    <scope>NUCLEOTIDE SEQUENCE</scope>
    <source>
        <strain evidence="9">Niue_2</strain>
        <tissue evidence="9">Leaf</tissue>
    </source>
</reference>
<feature type="transmembrane region" description="Helical" evidence="8">
    <location>
        <begin position="100"/>
        <end position="122"/>
    </location>
</feature>
<dbReference type="Proteomes" id="UP000652761">
    <property type="component" value="Unassembled WGS sequence"/>
</dbReference>
<evidence type="ECO:0000256" key="1">
    <source>
        <dbReference type="ARBA" id="ARBA00004141"/>
    </source>
</evidence>
<dbReference type="Pfam" id="PF03547">
    <property type="entry name" value="Mem_trans"/>
    <property type="match status" value="1"/>
</dbReference>
<accession>A0A843XCB9</accession>
<comment type="subcellular location">
    <subcellularLocation>
        <location evidence="1">Membrane</location>
        <topology evidence="1">Multi-pass membrane protein</topology>
    </subcellularLocation>
</comment>
<evidence type="ECO:0000313" key="10">
    <source>
        <dbReference type="Proteomes" id="UP000652761"/>
    </source>
</evidence>
<dbReference type="GO" id="GO:0009734">
    <property type="term" value="P:auxin-activated signaling pathway"/>
    <property type="evidence" value="ECO:0007669"/>
    <property type="project" value="UniProtKB-KW"/>
</dbReference>
<keyword evidence="7" id="KW-0927">Auxin signaling pathway</keyword>
<organism evidence="9 10">
    <name type="scientific">Colocasia esculenta</name>
    <name type="common">Wild taro</name>
    <name type="synonym">Arum esculentum</name>
    <dbReference type="NCBI Taxonomy" id="4460"/>
    <lineage>
        <taxon>Eukaryota</taxon>
        <taxon>Viridiplantae</taxon>
        <taxon>Streptophyta</taxon>
        <taxon>Embryophyta</taxon>
        <taxon>Tracheophyta</taxon>
        <taxon>Spermatophyta</taxon>
        <taxon>Magnoliopsida</taxon>
        <taxon>Liliopsida</taxon>
        <taxon>Araceae</taxon>
        <taxon>Aroideae</taxon>
        <taxon>Colocasieae</taxon>
        <taxon>Colocasia</taxon>
    </lineage>
</organism>
<keyword evidence="5 8" id="KW-1133">Transmembrane helix</keyword>
<dbReference type="EMBL" id="NMUH01007319">
    <property type="protein sequence ID" value="MQM17054.1"/>
    <property type="molecule type" value="Genomic_DNA"/>
</dbReference>
<comment type="similarity">
    <text evidence="2">Belongs to the auxin efflux carrier (TC 2.A.69.1) family.</text>
</comment>
<evidence type="ECO:0000256" key="7">
    <source>
        <dbReference type="ARBA" id="ARBA00023294"/>
    </source>
</evidence>
<dbReference type="GO" id="GO:0005783">
    <property type="term" value="C:endoplasmic reticulum"/>
    <property type="evidence" value="ECO:0007669"/>
    <property type="project" value="TreeGrafter"/>
</dbReference>
<dbReference type="InterPro" id="IPR004776">
    <property type="entry name" value="Mem_transp_PIN-like"/>
</dbReference>
<dbReference type="AlphaFoldDB" id="A0A843XCB9"/>
<keyword evidence="10" id="KW-1185">Reference proteome</keyword>
<dbReference type="GO" id="GO:0005886">
    <property type="term" value="C:plasma membrane"/>
    <property type="evidence" value="ECO:0007669"/>
    <property type="project" value="TreeGrafter"/>
</dbReference>
<dbReference type="InterPro" id="IPR051107">
    <property type="entry name" value="Auxin_Efflux_Carrier"/>
</dbReference>
<keyword evidence="4 8" id="KW-0812">Transmembrane</keyword>
<proteinExistence type="inferred from homology"/>
<dbReference type="PANTHER" id="PTHR31752:SF2">
    <property type="entry name" value="AUXIN EFFLUX CARRIER COMPONENT 5"/>
    <property type="match status" value="1"/>
</dbReference>
<name>A0A843XCB9_COLES</name>
<evidence type="ECO:0000256" key="3">
    <source>
        <dbReference type="ARBA" id="ARBA00022448"/>
    </source>
</evidence>
<dbReference type="GO" id="GO:0010329">
    <property type="term" value="F:auxin efflux transmembrane transporter activity"/>
    <property type="evidence" value="ECO:0007669"/>
    <property type="project" value="TreeGrafter"/>
</dbReference>
<evidence type="ECO:0000256" key="6">
    <source>
        <dbReference type="ARBA" id="ARBA00023136"/>
    </source>
</evidence>
<evidence type="ECO:0000256" key="2">
    <source>
        <dbReference type="ARBA" id="ARBA00009177"/>
    </source>
</evidence>
<sequence>TGSYPCEHAPLCSLARGALHQSIRSRGRSTEMIGWGDIYKVVEAVLPLYTTLALGYASVRWWRVFTPEQSDAVNKFVSYFALPLFNLEFMLHTDPFAMNFRFVAADAIAKAATVLALAAYGASRGGEDGLACAVSGFSLVAFTNCLVVGVPLLRAMYGPLGQDLAIQSFVLQALVWLTVFILALEYRKAVADSGAVAGDGAGAVCIELPTEKAADGDQVVGAPARTALASVRSGKKPPSFWSLVKVVLLKLSQNPNTYSSVLGIAWAAVANRWHINMPAIVEGSVLIMSRAGAGLAMFSMGEYNLIFLRV</sequence>
<feature type="transmembrane region" description="Helical" evidence="8">
    <location>
        <begin position="129"/>
        <end position="152"/>
    </location>
</feature>
<feature type="transmembrane region" description="Helical" evidence="8">
    <location>
        <begin position="164"/>
        <end position="184"/>
    </location>
</feature>
<feature type="non-terminal residue" evidence="9">
    <location>
        <position position="310"/>
    </location>
</feature>
<feature type="non-terminal residue" evidence="9">
    <location>
        <position position="1"/>
    </location>
</feature>
<evidence type="ECO:0000313" key="9">
    <source>
        <dbReference type="EMBL" id="MQM17054.1"/>
    </source>
</evidence>